<dbReference type="EMBL" id="MLQL01000072">
    <property type="protein sequence ID" value="OQE11331.1"/>
    <property type="molecule type" value="Genomic_DNA"/>
</dbReference>
<proteinExistence type="predicted"/>
<dbReference type="PANTHER" id="PTHR35186:SF4">
    <property type="entry name" value="PRION-INHIBITION AND PROPAGATION HELO DOMAIN-CONTAINING PROTEIN"/>
    <property type="match status" value="1"/>
</dbReference>
<evidence type="ECO:0000259" key="1">
    <source>
        <dbReference type="Pfam" id="PF24476"/>
    </source>
</evidence>
<reference evidence="3" key="1">
    <citation type="journal article" date="2017" name="Nat. Microbiol.">
        <title>Global analysis of biosynthetic gene clusters reveals vast potential of secondary metabolite production in Penicillium species.</title>
        <authorList>
            <person name="Nielsen J.C."/>
            <person name="Grijseels S."/>
            <person name="Prigent S."/>
            <person name="Ji B."/>
            <person name="Dainat J."/>
            <person name="Nielsen K.F."/>
            <person name="Frisvad J.C."/>
            <person name="Workman M."/>
            <person name="Nielsen J."/>
        </authorList>
    </citation>
    <scope>NUCLEOTIDE SEQUENCE [LARGE SCALE GENOMIC DNA]</scope>
    <source>
        <strain evidence="3">IBT 14082</strain>
    </source>
</reference>
<dbReference type="Pfam" id="PF24476">
    <property type="entry name" value="DUF7580"/>
    <property type="match status" value="1"/>
</dbReference>
<dbReference type="AlphaFoldDB" id="A0A1V6SBC2"/>
<name>A0A1V6SBC2_9EURO</name>
<dbReference type="OrthoDB" id="3565018at2759"/>
<sequence length="151" mass="17435">MQSYAVTAGSALAKTGTWCILSSSLHMWRILTNKTKTTKMLDSDWFLRQIPHSAFLKFAASGNPQATAKDRFIFPQRHRLRLAVNLACSVLQFHRSWLKAQWRARDIMFTAKTSADIENPYVLWNMMNGDKNIKQKSARFWYVSTIAFTPM</sequence>
<gene>
    <name evidence="2" type="ORF">PENFLA_c072G05455</name>
</gene>
<accession>A0A1V6SBC2</accession>
<evidence type="ECO:0000313" key="3">
    <source>
        <dbReference type="Proteomes" id="UP000191342"/>
    </source>
</evidence>
<evidence type="ECO:0000313" key="2">
    <source>
        <dbReference type="EMBL" id="OQE11331.1"/>
    </source>
</evidence>
<organism evidence="2 3">
    <name type="scientific">Penicillium flavigenum</name>
    <dbReference type="NCBI Taxonomy" id="254877"/>
    <lineage>
        <taxon>Eukaryota</taxon>
        <taxon>Fungi</taxon>
        <taxon>Dikarya</taxon>
        <taxon>Ascomycota</taxon>
        <taxon>Pezizomycotina</taxon>
        <taxon>Eurotiomycetes</taxon>
        <taxon>Eurotiomycetidae</taxon>
        <taxon>Eurotiales</taxon>
        <taxon>Aspergillaceae</taxon>
        <taxon>Penicillium</taxon>
    </lineage>
</organism>
<protein>
    <recommendedName>
        <fullName evidence="1">DUF7580 domain-containing protein</fullName>
    </recommendedName>
</protein>
<dbReference type="InterPro" id="IPR056002">
    <property type="entry name" value="DUF7580"/>
</dbReference>
<dbReference type="STRING" id="254877.A0A1V6SBC2"/>
<feature type="domain" description="DUF7580" evidence="1">
    <location>
        <begin position="67"/>
        <end position="124"/>
    </location>
</feature>
<keyword evidence="3" id="KW-1185">Reference proteome</keyword>
<dbReference type="PANTHER" id="PTHR35186">
    <property type="entry name" value="ANK_REP_REGION DOMAIN-CONTAINING PROTEIN"/>
    <property type="match status" value="1"/>
</dbReference>
<dbReference type="Proteomes" id="UP000191342">
    <property type="component" value="Unassembled WGS sequence"/>
</dbReference>
<comment type="caution">
    <text evidence="2">The sequence shown here is derived from an EMBL/GenBank/DDBJ whole genome shotgun (WGS) entry which is preliminary data.</text>
</comment>